<evidence type="ECO:0000259" key="5">
    <source>
        <dbReference type="PROSITE" id="PS50893"/>
    </source>
</evidence>
<evidence type="ECO:0000256" key="4">
    <source>
        <dbReference type="ARBA" id="ARBA00022840"/>
    </source>
</evidence>
<dbReference type="Proteomes" id="UP000255367">
    <property type="component" value="Unassembled WGS sequence"/>
</dbReference>
<organism evidence="6 7">
    <name type="scientific">Veillonella criceti</name>
    <dbReference type="NCBI Taxonomy" id="103891"/>
    <lineage>
        <taxon>Bacteria</taxon>
        <taxon>Bacillati</taxon>
        <taxon>Bacillota</taxon>
        <taxon>Negativicutes</taxon>
        <taxon>Veillonellales</taxon>
        <taxon>Veillonellaceae</taxon>
        <taxon>Veillonella</taxon>
    </lineage>
</organism>
<keyword evidence="4 6" id="KW-0067">ATP-binding</keyword>
<dbReference type="OrthoDB" id="9806285at2"/>
<dbReference type="PROSITE" id="PS00211">
    <property type="entry name" value="ABC_TRANSPORTER_1"/>
    <property type="match status" value="2"/>
</dbReference>
<dbReference type="RefSeq" id="WP_115310264.1">
    <property type="nucleotide sequence ID" value="NZ_UHIO01000001.1"/>
</dbReference>
<dbReference type="InterPro" id="IPR003439">
    <property type="entry name" value="ABC_transporter-like_ATP-bd"/>
</dbReference>
<reference evidence="6 7" key="1">
    <citation type="submission" date="2018-06" db="EMBL/GenBank/DDBJ databases">
        <authorList>
            <consortium name="Pathogen Informatics"/>
            <person name="Doyle S."/>
        </authorList>
    </citation>
    <scope>NUCLEOTIDE SEQUENCE [LARGE SCALE GENOMIC DNA]</scope>
    <source>
        <strain evidence="6 7">NCTC12020</strain>
    </source>
</reference>
<evidence type="ECO:0000313" key="6">
    <source>
        <dbReference type="EMBL" id="SUP43150.1"/>
    </source>
</evidence>
<protein>
    <submittedName>
        <fullName evidence="6">Glutathione import ATP-binding protein GsiA</fullName>
        <ecNumber evidence="6">3.6.3.-</ecNumber>
    </submittedName>
</protein>
<dbReference type="GO" id="GO:0055085">
    <property type="term" value="P:transmembrane transport"/>
    <property type="evidence" value="ECO:0007669"/>
    <property type="project" value="UniProtKB-ARBA"/>
</dbReference>
<comment type="similarity">
    <text evidence="1">Belongs to the ABC transporter superfamily.</text>
</comment>
<dbReference type="EMBL" id="UHIO01000001">
    <property type="protein sequence ID" value="SUP43150.1"/>
    <property type="molecule type" value="Genomic_DNA"/>
</dbReference>
<dbReference type="PANTHER" id="PTHR43776:SF7">
    <property type="entry name" value="D,D-DIPEPTIDE TRANSPORT ATP-BINDING PROTEIN DDPF-RELATED"/>
    <property type="match status" value="1"/>
</dbReference>
<feature type="domain" description="ABC transporter" evidence="5">
    <location>
        <begin position="8"/>
        <end position="250"/>
    </location>
</feature>
<dbReference type="Gene3D" id="3.40.50.300">
    <property type="entry name" value="P-loop containing nucleotide triphosphate hydrolases"/>
    <property type="match status" value="2"/>
</dbReference>
<evidence type="ECO:0000313" key="7">
    <source>
        <dbReference type="Proteomes" id="UP000255367"/>
    </source>
</evidence>
<keyword evidence="2" id="KW-0813">Transport</keyword>
<accession>A0A380NM66</accession>
<dbReference type="GO" id="GO:0016887">
    <property type="term" value="F:ATP hydrolysis activity"/>
    <property type="evidence" value="ECO:0007669"/>
    <property type="project" value="InterPro"/>
</dbReference>
<dbReference type="PROSITE" id="PS50893">
    <property type="entry name" value="ABC_TRANSPORTER_2"/>
    <property type="match status" value="2"/>
</dbReference>
<dbReference type="InterPro" id="IPR017871">
    <property type="entry name" value="ABC_transporter-like_CS"/>
</dbReference>
<feature type="domain" description="ABC transporter" evidence="5">
    <location>
        <begin position="267"/>
        <end position="519"/>
    </location>
</feature>
<dbReference type="EC" id="3.6.3.-" evidence="6"/>
<keyword evidence="6" id="KW-0378">Hydrolase</keyword>
<dbReference type="PANTHER" id="PTHR43776">
    <property type="entry name" value="TRANSPORT ATP-BINDING PROTEIN"/>
    <property type="match status" value="1"/>
</dbReference>
<dbReference type="Pfam" id="PF00005">
    <property type="entry name" value="ABC_tran"/>
    <property type="match status" value="2"/>
</dbReference>
<dbReference type="InterPro" id="IPR050319">
    <property type="entry name" value="ABC_transp_ATP-bind"/>
</dbReference>
<evidence type="ECO:0000256" key="1">
    <source>
        <dbReference type="ARBA" id="ARBA00005417"/>
    </source>
</evidence>
<keyword evidence="3" id="KW-0547">Nucleotide-binding</keyword>
<dbReference type="SUPFAM" id="SSF52540">
    <property type="entry name" value="P-loop containing nucleoside triphosphate hydrolases"/>
    <property type="match status" value="2"/>
</dbReference>
<proteinExistence type="inferred from homology"/>
<dbReference type="AlphaFoldDB" id="A0A380NM66"/>
<dbReference type="InterPro" id="IPR003593">
    <property type="entry name" value="AAA+_ATPase"/>
</dbReference>
<gene>
    <name evidence="6" type="primary">gsiA_5</name>
    <name evidence="6" type="ORF">NCTC12020_01082</name>
</gene>
<evidence type="ECO:0000256" key="3">
    <source>
        <dbReference type="ARBA" id="ARBA00022741"/>
    </source>
</evidence>
<keyword evidence="7" id="KW-1185">Reference proteome</keyword>
<sequence>MQSSPWLLDLQDLTVSYHNQIVLQNLNLQLKPGECIAIVGPSGSGKTTLLRTLTGLLPQHSEVSYKRGTFAGVAWPKTDQAWHSLRGREIVYVPQEAQASLSPFKTIETQCCDVAKAIRLPWTEAQQRIAHLLQQLDLPLTVLQQRPSALSGGMAQRVVMLLALLPKPKLIVADEPAANLDVVRQQQMVTLLRNIRLESEVAVIFVTHQLELATHMSQTLYEMKEGQLQLLNSTDQVDRLRLNQVSIEAVTRNNSVTDITAHKSPLLLMKGVTVAYETEQVVLRDISITLQAGEWVALMGLSGAGKSTLFKTLLGEQPIAQGDIAYRGQLLGTFSKQELGRLVQPILQNPQSSFNPRQTIGWSIGEALRCQGKQKKNSNFEQSRTTMGKVAQTIDERIEDLLAQVHLPAAYRQRYPHELSGGECQRAALARALASEPDLLLCDEMTSALDPAVQYEIIEVLQAIRKQRPLGGLVITHDLRVAAALCERLYILEAGHIVEASSINDVLAQPQSLTAKQLVTAYSKW</sequence>
<dbReference type="GO" id="GO:0005524">
    <property type="term" value="F:ATP binding"/>
    <property type="evidence" value="ECO:0007669"/>
    <property type="project" value="UniProtKB-KW"/>
</dbReference>
<dbReference type="CDD" id="cd03257">
    <property type="entry name" value="ABC_NikE_OppD_transporters"/>
    <property type="match status" value="1"/>
</dbReference>
<dbReference type="InterPro" id="IPR027417">
    <property type="entry name" value="P-loop_NTPase"/>
</dbReference>
<evidence type="ECO:0000256" key="2">
    <source>
        <dbReference type="ARBA" id="ARBA00022448"/>
    </source>
</evidence>
<dbReference type="SMART" id="SM00382">
    <property type="entry name" value="AAA"/>
    <property type="match status" value="2"/>
</dbReference>
<name>A0A380NM66_9FIRM</name>